<evidence type="ECO:0000313" key="9">
    <source>
        <dbReference type="Proteomes" id="UP000198929"/>
    </source>
</evidence>
<dbReference type="InterPro" id="IPR036259">
    <property type="entry name" value="MFS_trans_sf"/>
</dbReference>
<dbReference type="SUPFAM" id="SSF103473">
    <property type="entry name" value="MFS general substrate transporter"/>
    <property type="match status" value="1"/>
</dbReference>
<feature type="transmembrane region" description="Helical" evidence="7">
    <location>
        <begin position="125"/>
        <end position="153"/>
    </location>
</feature>
<sequence>GINIGGLLGPWLTGLAFAMGGFHWGFGVAAIGMAIGLIQYLAMRKTTIQDAGHHVPNPLPQSDYWKWGVGAVALVVVIVVLIATGVVRVEWLSTITAAIAIVAMVVLLVQMYNSNLTTPVEKSRLLGYIPLLVGGIAFFAIFQSQFTVLAVYSDQRLDRSFFGIELGPGQVQSFNPIFIILFAGVFAGLWTKLGERQWSSPMKFGVANMIIGVSLFFFIPFAGGGPNSTPLWVIVWILFLFTMGELLLSPVGNSLATKVAPVAFESRLFAVWLMAVSAGTALSGTLGGFYDPSSAEAETQFFITTGVAAIVIGIVLIAMRKWVLTKFVDVR</sequence>
<accession>A0A1H9VDS3</accession>
<feature type="transmembrane region" description="Helical" evidence="7">
    <location>
        <begin position="22"/>
        <end position="43"/>
    </location>
</feature>
<feature type="transmembrane region" description="Helical" evidence="7">
    <location>
        <begin position="269"/>
        <end position="289"/>
    </location>
</feature>
<feature type="transmembrane region" description="Helical" evidence="7">
    <location>
        <begin position="301"/>
        <end position="319"/>
    </location>
</feature>
<feature type="transmembrane region" description="Helical" evidence="7">
    <location>
        <begin position="173"/>
        <end position="193"/>
    </location>
</feature>
<reference evidence="9" key="1">
    <citation type="submission" date="2016-10" db="EMBL/GenBank/DDBJ databases">
        <authorList>
            <person name="Varghese N."/>
            <person name="Submissions S."/>
        </authorList>
    </citation>
    <scope>NUCLEOTIDE SEQUENCE [LARGE SCALE GENOMIC DNA]</scope>
    <source>
        <strain evidence="9">DSM 20524</strain>
    </source>
</reference>
<dbReference type="RefSeq" id="WP_092260129.1">
    <property type="nucleotide sequence ID" value="NZ_FOGQ01000011.1"/>
</dbReference>
<dbReference type="PANTHER" id="PTHR23517:SF15">
    <property type="entry name" value="PROTON-DEPENDENT OLIGOPEPTIDE FAMILY TRANSPORT PROTEIN"/>
    <property type="match status" value="1"/>
</dbReference>
<dbReference type="AlphaFoldDB" id="A0A1H9VDS3"/>
<keyword evidence="6 7" id="KW-0472">Membrane</keyword>
<evidence type="ECO:0000256" key="4">
    <source>
        <dbReference type="ARBA" id="ARBA00022692"/>
    </source>
</evidence>
<dbReference type="EMBL" id="FOGQ01000011">
    <property type="protein sequence ID" value="SES19950.1"/>
    <property type="molecule type" value="Genomic_DNA"/>
</dbReference>
<keyword evidence="4 7" id="KW-0812">Transmembrane</keyword>
<dbReference type="NCBIfam" id="TIGR00924">
    <property type="entry name" value="yjdL_sub1_fam"/>
    <property type="match status" value="1"/>
</dbReference>
<comment type="subcellular location">
    <subcellularLocation>
        <location evidence="1">Cell membrane</location>
        <topology evidence="1">Multi-pass membrane protein</topology>
    </subcellularLocation>
</comment>
<dbReference type="GO" id="GO:0005886">
    <property type="term" value="C:plasma membrane"/>
    <property type="evidence" value="ECO:0007669"/>
    <property type="project" value="UniProtKB-SubCell"/>
</dbReference>
<keyword evidence="9" id="KW-1185">Reference proteome</keyword>
<evidence type="ECO:0000256" key="7">
    <source>
        <dbReference type="SAM" id="Phobius"/>
    </source>
</evidence>
<keyword evidence="2" id="KW-0813">Transport</keyword>
<evidence type="ECO:0000256" key="1">
    <source>
        <dbReference type="ARBA" id="ARBA00004651"/>
    </source>
</evidence>
<evidence type="ECO:0000256" key="3">
    <source>
        <dbReference type="ARBA" id="ARBA00022475"/>
    </source>
</evidence>
<feature type="transmembrane region" description="Helical" evidence="7">
    <location>
        <begin position="91"/>
        <end position="113"/>
    </location>
</feature>
<dbReference type="InterPro" id="IPR000109">
    <property type="entry name" value="POT_fam"/>
</dbReference>
<dbReference type="Gene3D" id="1.20.1250.20">
    <property type="entry name" value="MFS general substrate transporter like domains"/>
    <property type="match status" value="1"/>
</dbReference>
<protein>
    <submittedName>
        <fullName evidence="8">Amino acid/peptide transporter (Peptide:H+ symporter)</fullName>
    </submittedName>
</protein>
<organism evidence="8 9">
    <name type="scientific">Corynebacterium cystitidis DSM 20524</name>
    <dbReference type="NCBI Taxonomy" id="1121357"/>
    <lineage>
        <taxon>Bacteria</taxon>
        <taxon>Bacillati</taxon>
        <taxon>Actinomycetota</taxon>
        <taxon>Actinomycetes</taxon>
        <taxon>Mycobacteriales</taxon>
        <taxon>Corynebacteriaceae</taxon>
        <taxon>Corynebacterium</taxon>
    </lineage>
</organism>
<keyword evidence="3" id="KW-1003">Cell membrane</keyword>
<feature type="non-terminal residue" evidence="8">
    <location>
        <position position="1"/>
    </location>
</feature>
<dbReference type="InterPro" id="IPR050171">
    <property type="entry name" value="MFS_Transporters"/>
</dbReference>
<dbReference type="PANTHER" id="PTHR23517">
    <property type="entry name" value="RESISTANCE PROTEIN MDTM, PUTATIVE-RELATED-RELATED"/>
    <property type="match status" value="1"/>
</dbReference>
<dbReference type="GO" id="GO:1904680">
    <property type="term" value="F:peptide transmembrane transporter activity"/>
    <property type="evidence" value="ECO:0007669"/>
    <property type="project" value="InterPro"/>
</dbReference>
<evidence type="ECO:0000256" key="5">
    <source>
        <dbReference type="ARBA" id="ARBA00022989"/>
    </source>
</evidence>
<keyword evidence="5 7" id="KW-1133">Transmembrane helix</keyword>
<feature type="transmembrane region" description="Helical" evidence="7">
    <location>
        <begin position="205"/>
        <end position="223"/>
    </location>
</feature>
<dbReference type="GO" id="GO:0015833">
    <property type="term" value="P:peptide transport"/>
    <property type="evidence" value="ECO:0007669"/>
    <property type="project" value="InterPro"/>
</dbReference>
<proteinExistence type="predicted"/>
<feature type="transmembrane region" description="Helical" evidence="7">
    <location>
        <begin position="229"/>
        <end position="248"/>
    </location>
</feature>
<dbReference type="Pfam" id="PF00854">
    <property type="entry name" value="PTR2"/>
    <property type="match status" value="1"/>
</dbReference>
<dbReference type="Proteomes" id="UP000198929">
    <property type="component" value="Unassembled WGS sequence"/>
</dbReference>
<evidence type="ECO:0000313" key="8">
    <source>
        <dbReference type="EMBL" id="SES19950.1"/>
    </source>
</evidence>
<evidence type="ECO:0000256" key="2">
    <source>
        <dbReference type="ARBA" id="ARBA00022448"/>
    </source>
</evidence>
<name>A0A1H9VDS3_9CORY</name>
<gene>
    <name evidence="8" type="ORF">SAMN05661109_02216</name>
</gene>
<evidence type="ECO:0000256" key="6">
    <source>
        <dbReference type="ARBA" id="ARBA00023136"/>
    </source>
</evidence>
<feature type="transmembrane region" description="Helical" evidence="7">
    <location>
        <begin position="64"/>
        <end position="85"/>
    </location>
</feature>
<dbReference type="InterPro" id="IPR005279">
    <property type="entry name" value="Dipep/tripep_permease"/>
</dbReference>